<protein>
    <submittedName>
        <fullName evidence="1">Uncharacterized protein</fullName>
    </submittedName>
</protein>
<dbReference type="AlphaFoldDB" id="A0A1R0GZZ0"/>
<proteinExistence type="predicted"/>
<name>A0A1R0GZZ0_9FUNG</name>
<dbReference type="Proteomes" id="UP000187455">
    <property type="component" value="Unassembled WGS sequence"/>
</dbReference>
<keyword evidence="2" id="KW-1185">Reference proteome</keyword>
<evidence type="ECO:0000313" key="1">
    <source>
        <dbReference type="EMBL" id="OLY82466.1"/>
    </source>
</evidence>
<comment type="caution">
    <text evidence="1">The sequence shown here is derived from an EMBL/GenBank/DDBJ whole genome shotgun (WGS) entry which is preliminary data.</text>
</comment>
<gene>
    <name evidence="1" type="ORF">AYI68_g3413</name>
</gene>
<reference evidence="1 2" key="1">
    <citation type="journal article" date="2016" name="Mol. Biol. Evol.">
        <title>Genome-Wide Survey of Gut Fungi (Harpellales) Reveals the First Horizontally Transferred Ubiquitin Gene from a Mosquito Host.</title>
        <authorList>
            <person name="Wang Y."/>
            <person name="White M.M."/>
            <person name="Kvist S."/>
            <person name="Moncalvo J.M."/>
        </authorList>
    </citation>
    <scope>NUCLEOTIDE SEQUENCE [LARGE SCALE GENOMIC DNA]</scope>
    <source>
        <strain evidence="1 2">ALG-7-W6</strain>
    </source>
</reference>
<organism evidence="1 2">
    <name type="scientific">Smittium mucronatum</name>
    <dbReference type="NCBI Taxonomy" id="133383"/>
    <lineage>
        <taxon>Eukaryota</taxon>
        <taxon>Fungi</taxon>
        <taxon>Fungi incertae sedis</taxon>
        <taxon>Zoopagomycota</taxon>
        <taxon>Kickxellomycotina</taxon>
        <taxon>Harpellomycetes</taxon>
        <taxon>Harpellales</taxon>
        <taxon>Legeriomycetaceae</taxon>
        <taxon>Smittium</taxon>
    </lineage>
</organism>
<dbReference type="EMBL" id="LSSL01001507">
    <property type="protein sequence ID" value="OLY82466.1"/>
    <property type="molecule type" value="Genomic_DNA"/>
</dbReference>
<accession>A0A1R0GZZ0</accession>
<evidence type="ECO:0000313" key="2">
    <source>
        <dbReference type="Proteomes" id="UP000187455"/>
    </source>
</evidence>
<sequence length="73" mass="8478">MLSQHSRFFRLVSPHLEVYWLDICECQSMGANVGRKSTALAAKIRVFHLVAFEPDFIMLKVSKKNFLAEPNFY</sequence>